<dbReference type="Proteomes" id="UP000060602">
    <property type="component" value="Chromosome"/>
</dbReference>
<reference evidence="2" key="1">
    <citation type="submission" date="2015-12" db="EMBL/GenBank/DDBJ databases">
        <title>FDA dAtabase for Regulatory Grade micrObial Sequences (FDA-ARGOS): Supporting development and validation of Infectious Disease Dx tests.</title>
        <authorList>
            <person name="Case J."/>
            <person name="Tallon L."/>
            <person name="Sadzewicz L."/>
            <person name="Sengamalay N."/>
            <person name="Ott S."/>
            <person name="Godinez A."/>
            <person name="Nagaraj S."/>
            <person name="Nadendla S."/>
            <person name="Sichtig H."/>
        </authorList>
    </citation>
    <scope>NUCLEOTIDE SEQUENCE [LARGE SCALE GENOMIC DNA]</scope>
    <source>
        <strain evidence="2">FDAARGOS_147</strain>
    </source>
</reference>
<dbReference type="Pfam" id="PF03864">
    <property type="entry name" value="Phage_cap_E"/>
    <property type="match status" value="1"/>
</dbReference>
<dbReference type="InterPro" id="IPR005564">
    <property type="entry name" value="Major_capsid_GpE"/>
</dbReference>
<gene>
    <name evidence="1" type="ORF">AL504_30720</name>
</gene>
<evidence type="ECO:0000313" key="2">
    <source>
        <dbReference type="Proteomes" id="UP000060602"/>
    </source>
</evidence>
<evidence type="ECO:0000313" key="1">
    <source>
        <dbReference type="EMBL" id="AMG39980.1"/>
    </source>
</evidence>
<proteinExistence type="predicted"/>
<protein>
    <submittedName>
        <fullName evidence="1">Major capsid protein</fullName>
    </submittedName>
</protein>
<accession>A0A109XYD6</accession>
<dbReference type="AlphaFoldDB" id="A0A109XYD6"/>
<dbReference type="RefSeq" id="WP_061074215.1">
    <property type="nucleotide sequence ID" value="NZ_CP014060.2"/>
</dbReference>
<organism evidence="1 2">
    <name type="scientific">Alcaligenes xylosoxydans xylosoxydans</name>
    <name type="common">Achromobacter xylosoxidans</name>
    <dbReference type="NCBI Taxonomy" id="85698"/>
    <lineage>
        <taxon>Bacteria</taxon>
        <taxon>Pseudomonadati</taxon>
        <taxon>Pseudomonadota</taxon>
        <taxon>Betaproteobacteria</taxon>
        <taxon>Burkholderiales</taxon>
        <taxon>Alcaligenaceae</taxon>
        <taxon>Achromobacter</taxon>
    </lineage>
</organism>
<dbReference type="EMBL" id="CP014060">
    <property type="protein sequence ID" value="AMG39980.1"/>
    <property type="molecule type" value="Genomic_DNA"/>
</dbReference>
<sequence>MAHIDIFRDNAFSLASLTAALNVQPEGQAVPTTLDSMFDEDGVSTLTVSIERENGKLALVADSPRGSPGQTSEKDRRDLIPFNTLHLPLRDTIYADEIQGVRAFGTESELEVMQSIVNKRTVKLRARINATLAYHRLGAVTGKIFDADGERVLLDLYQRFGYTQKTVNLGLGTASTKVRQKVLDAKRLAEDALAGSVQIKGWLGIMGRGLYDAFTGHDSVEKAFDRWKDGEFLRADMRKGFIFEDVEWKEYYGKVGAVTFLDPTEGYLVPIVTEDLFQTRFAPANHIDVVNTPGLPFYASQEVLQHGMGVDLKVQSNPLTINTRPNAVIRLKAS</sequence>
<name>A0A109XYD6_ALCXX</name>